<organism evidence="1 2">
    <name type="scientific">Porites lobata</name>
    <dbReference type="NCBI Taxonomy" id="104759"/>
    <lineage>
        <taxon>Eukaryota</taxon>
        <taxon>Metazoa</taxon>
        <taxon>Cnidaria</taxon>
        <taxon>Anthozoa</taxon>
        <taxon>Hexacorallia</taxon>
        <taxon>Scleractinia</taxon>
        <taxon>Fungiina</taxon>
        <taxon>Poritidae</taxon>
        <taxon>Porites</taxon>
    </lineage>
</organism>
<dbReference type="Proteomes" id="UP001159405">
    <property type="component" value="Unassembled WGS sequence"/>
</dbReference>
<gene>
    <name evidence="1" type="ORF">PLOB_00007482</name>
</gene>
<evidence type="ECO:0000313" key="1">
    <source>
        <dbReference type="EMBL" id="CAH3165922.1"/>
    </source>
</evidence>
<proteinExistence type="predicted"/>
<evidence type="ECO:0000313" key="2">
    <source>
        <dbReference type="Proteomes" id="UP001159405"/>
    </source>
</evidence>
<accession>A0ABN8QJT5</accession>
<dbReference type="EMBL" id="CALNXK010000135">
    <property type="protein sequence ID" value="CAH3165922.1"/>
    <property type="molecule type" value="Genomic_DNA"/>
</dbReference>
<keyword evidence="2" id="KW-1185">Reference proteome</keyword>
<reference evidence="1 2" key="1">
    <citation type="submission" date="2022-05" db="EMBL/GenBank/DDBJ databases">
        <authorList>
            <consortium name="Genoscope - CEA"/>
            <person name="William W."/>
        </authorList>
    </citation>
    <scope>NUCLEOTIDE SEQUENCE [LARGE SCALE GENOMIC DNA]</scope>
</reference>
<comment type="caution">
    <text evidence="1">The sequence shown here is derived from an EMBL/GenBank/DDBJ whole genome shotgun (WGS) entry which is preliminary data.</text>
</comment>
<protein>
    <submittedName>
        <fullName evidence="1">Uncharacterized protein</fullName>
    </submittedName>
</protein>
<name>A0ABN8QJT5_9CNID</name>
<sequence length="303" mass="34453">MGFSSSNELVDRHSATCRKNASLQADLDWNDNPFRNLHPKMYLRQKRVSSKIIKDSHNEFKTDMKSSALLGRNAKNNLDCQTKLGKPTKQILQNAAKKHPLSAEKTLDGDYYLKNLDEVTYLNRRNISVAKKRALDKGTHSLPLIVTPKKMNRENKESLSELSKTLRESNTNYLPRIRCASFLSLVYEDEKKMERQREERARYTAKSTSTCGPQMNESSFIFGTEGDNPKKIASDLRGYKGIAHSDVDGKERLNAVDIGSRNLTDHQSSFKTVNKCNTSKGVDSDINMVLRAKLHRSSFSYQL</sequence>